<dbReference type="InterPro" id="IPR044925">
    <property type="entry name" value="His-Me_finger_sf"/>
</dbReference>
<evidence type="ECO:0008006" key="4">
    <source>
        <dbReference type="Google" id="ProtNLM"/>
    </source>
</evidence>
<name>A0ABN8Q061_9CNID</name>
<evidence type="ECO:0000256" key="1">
    <source>
        <dbReference type="SAM" id="Coils"/>
    </source>
</evidence>
<gene>
    <name evidence="2" type="ORF">PEVE_00001414</name>
</gene>
<feature type="non-terminal residue" evidence="2">
    <location>
        <position position="1134"/>
    </location>
</feature>
<reference evidence="2 3" key="1">
    <citation type="submission" date="2022-05" db="EMBL/GenBank/DDBJ databases">
        <authorList>
            <consortium name="Genoscope - CEA"/>
            <person name="William W."/>
        </authorList>
    </citation>
    <scope>NUCLEOTIDE SEQUENCE [LARGE SCALE GENOMIC DNA]</scope>
</reference>
<evidence type="ECO:0000313" key="2">
    <source>
        <dbReference type="EMBL" id="CAH3154498.1"/>
    </source>
</evidence>
<protein>
    <recommendedName>
        <fullName evidence="4">DNA-directed DNA polymerase</fullName>
    </recommendedName>
</protein>
<dbReference type="SUPFAM" id="SSF56672">
    <property type="entry name" value="DNA/RNA polymerases"/>
    <property type="match status" value="1"/>
</dbReference>
<proteinExistence type="predicted"/>
<keyword evidence="3" id="KW-1185">Reference proteome</keyword>
<organism evidence="2 3">
    <name type="scientific">Porites evermanni</name>
    <dbReference type="NCBI Taxonomy" id="104178"/>
    <lineage>
        <taxon>Eukaryota</taxon>
        <taxon>Metazoa</taxon>
        <taxon>Cnidaria</taxon>
        <taxon>Anthozoa</taxon>
        <taxon>Hexacorallia</taxon>
        <taxon>Scleractinia</taxon>
        <taxon>Fungiina</taxon>
        <taxon>Poritidae</taxon>
        <taxon>Porites</taxon>
    </lineage>
</organism>
<dbReference type="SUPFAM" id="SSF53098">
    <property type="entry name" value="Ribonuclease H-like"/>
    <property type="match status" value="1"/>
</dbReference>
<dbReference type="PANTHER" id="PTHR31511">
    <property type="entry name" value="PROTEIN CBG23764"/>
    <property type="match status" value="1"/>
</dbReference>
<dbReference type="EMBL" id="CALNXI010001078">
    <property type="protein sequence ID" value="CAH3154498.1"/>
    <property type="molecule type" value="Genomic_DNA"/>
</dbReference>
<dbReference type="InterPro" id="IPR038563">
    <property type="entry name" value="Endonuclease_7_sf"/>
</dbReference>
<dbReference type="Gene3D" id="3.40.1800.10">
    <property type="entry name" value="His-Me finger endonucleases"/>
    <property type="match status" value="1"/>
</dbReference>
<dbReference type="InterPro" id="IPR012337">
    <property type="entry name" value="RNaseH-like_sf"/>
</dbReference>
<comment type="caution">
    <text evidence="2">The sequence shown here is derived from an EMBL/GenBank/DDBJ whole genome shotgun (WGS) entry which is preliminary data.</text>
</comment>
<feature type="coiled-coil region" evidence="1">
    <location>
        <begin position="19"/>
        <end position="46"/>
    </location>
</feature>
<dbReference type="SUPFAM" id="SSF54060">
    <property type="entry name" value="His-Me finger endonucleases"/>
    <property type="match status" value="1"/>
</dbReference>
<sequence length="1134" mass="133682">MSQLSTNKQLMNLSLDELKKILSQDKQEVKKDYKELEEKIKVIEKIKKVREIGNKIKQGKIKTKVVTKKIKSFEDYFEECIKNRKIPKDTPDYLRKALERAINEYEQGIEIEKSALNEFAKKYIINGKPGILPLEFFRNKKHIIKKFLRNHRNTKLRFILVCIMEKKEKVSKDSNSTFKVQDKSYFNSITFNNFTSSDIKDIFKKSIVQINEKVSNYQKNGSGWYFKEIYQLEIHTTQLKPMKGSSYIPLPDWIMRKKSIVSIRNKDDKCFIWSVLRYLHPREKNDSRFTDLKKYENDLITKGITFPMKGIVNKRIKPIIYTKKSDDEDIAKIFVEKLTEMTKGIYEDFYRKPKPLVMSEKSNKDFNNAVNCHICGGELDKDRVRDHCHFTGKYRGAAHNKCNLMCKKPRILPVIFHNLQGYDAHLFIKQLAKIDGDLSCIPSTEEKYLSFSKSIKVGEYKDIHGDIKAIKFEIRFVDSFKFLQTSLANLVSNLNQDDFHITKHAFKHNTSLLTRKGVYPYDYVSSIEKLSETHLPPKQGFYSKLYDEDISDEDYQHAIKVWNTFGCKTIRDYHDLYLKSDVMLLADVFENFRKTCLKHYKLDPAHYFTSPGLAWDACLKTTGQRLELLHDYDMLMMIERGIRGGITHISKRYAEANNKYMENYNPEKKSSFIQYLDANNLYGWAMSQNLPTHGFKMMNNITKEKVMEILEKTNDSMANTGKKGYIFEVDLEYPPDLWDLHNDYPLAPELMKVNGVEKLICHFKPRKNYVIHYRALRQCLELGMKITAVHRGISFYQSPWMEPYIRKNTELRKCAANNFEKDFFKLMNNSVFGKTIENIRKRQNIVLVDDRKKALKLSSRPNFDRCTIFDRNLIAIHMKKTEVYFNKPVYVGQAILDLSKTLMFDFHYNYIKDKYGKKAELLFTDTDSLMYQIKTKDFYEDICYDIKNKFDTSDFPSDHPSGITTGVNKKVIGMFKDEASGKQITHFIGLRPKLYSFKVEGEKELKKCKGIKKNVVKKSLIFDDYVRCLFSGEKEMRKMKIIRTSCLGCKNTESFFIDFGQKICYECGIVNGHVLGFYDMKDYDRVHYRKKSIYHRKYYYDKKVNQISKLIDLPDEQKCELYNRLLKIDNYIME</sequence>
<dbReference type="Proteomes" id="UP001159427">
    <property type="component" value="Unassembled WGS sequence"/>
</dbReference>
<accession>A0ABN8Q061</accession>
<dbReference type="PANTHER" id="PTHR31511:SF12">
    <property type="entry name" value="RHO TERMINATION FACTOR N-TERMINAL DOMAIN-CONTAINING PROTEIN"/>
    <property type="match status" value="1"/>
</dbReference>
<keyword evidence="1" id="KW-0175">Coiled coil</keyword>
<dbReference type="InterPro" id="IPR043502">
    <property type="entry name" value="DNA/RNA_pol_sf"/>
</dbReference>
<evidence type="ECO:0000313" key="3">
    <source>
        <dbReference type="Proteomes" id="UP001159427"/>
    </source>
</evidence>